<reference evidence="2" key="2">
    <citation type="submission" date="2021-08" db="EMBL/GenBank/DDBJ databases">
        <authorList>
            <person name="Gostincar C."/>
            <person name="Sun X."/>
            <person name="Song Z."/>
            <person name="Gunde-Cimerman N."/>
        </authorList>
    </citation>
    <scope>NUCLEOTIDE SEQUENCE</scope>
    <source>
        <strain evidence="2">EXF-8016</strain>
    </source>
</reference>
<protein>
    <submittedName>
        <fullName evidence="2">Uncharacterized protein</fullName>
    </submittedName>
</protein>
<evidence type="ECO:0000256" key="1">
    <source>
        <dbReference type="SAM" id="MobiDB-lite"/>
    </source>
</evidence>
<evidence type="ECO:0000313" key="2">
    <source>
        <dbReference type="EMBL" id="KAH0213532.1"/>
    </source>
</evidence>
<feature type="compositionally biased region" description="Basic and acidic residues" evidence="1">
    <location>
        <begin position="130"/>
        <end position="142"/>
    </location>
</feature>
<feature type="compositionally biased region" description="Basic and acidic residues" evidence="1">
    <location>
        <begin position="268"/>
        <end position="277"/>
    </location>
</feature>
<feature type="region of interest" description="Disordered" evidence="1">
    <location>
        <begin position="260"/>
        <end position="290"/>
    </location>
</feature>
<evidence type="ECO:0000313" key="3">
    <source>
        <dbReference type="Proteomes" id="UP000767238"/>
    </source>
</evidence>
<organism evidence="2 3">
    <name type="scientific">Aureobasidium melanogenum</name>
    <name type="common">Aureobasidium pullulans var. melanogenum</name>
    <dbReference type="NCBI Taxonomy" id="46634"/>
    <lineage>
        <taxon>Eukaryota</taxon>
        <taxon>Fungi</taxon>
        <taxon>Dikarya</taxon>
        <taxon>Ascomycota</taxon>
        <taxon>Pezizomycotina</taxon>
        <taxon>Dothideomycetes</taxon>
        <taxon>Dothideomycetidae</taxon>
        <taxon>Dothideales</taxon>
        <taxon>Saccotheciaceae</taxon>
        <taxon>Aureobasidium</taxon>
    </lineage>
</organism>
<accession>A0A9P8GBJ0</accession>
<reference evidence="2" key="1">
    <citation type="journal article" date="2021" name="J Fungi (Basel)">
        <title>Virulence traits and population genomics of the black yeast Aureobasidium melanogenum.</title>
        <authorList>
            <person name="Cernosa A."/>
            <person name="Sun X."/>
            <person name="Gostincar C."/>
            <person name="Fang C."/>
            <person name="Gunde-Cimerman N."/>
            <person name="Song Z."/>
        </authorList>
    </citation>
    <scope>NUCLEOTIDE SEQUENCE</scope>
    <source>
        <strain evidence="2">EXF-8016</strain>
    </source>
</reference>
<comment type="caution">
    <text evidence="2">The sequence shown here is derived from an EMBL/GenBank/DDBJ whole genome shotgun (WGS) entry which is preliminary data.</text>
</comment>
<dbReference type="Proteomes" id="UP000767238">
    <property type="component" value="Unassembled WGS sequence"/>
</dbReference>
<sequence length="480" mass="53944">MPPKKSSFKGYGSEVETETDTEPPSTIKSKPLTGKQLFDEKHGKGKRLGKHAAPPESRREPSTTRRSTRSASRQPQPRPQEEAPPMPTTSPKKSRSPARPRGRPQPPPPTTDKPKTTTRRTRTVSPAKRLIKDSPPPEHKMDPFPPKPEPMTVTDKPAVRNRYGEKVPAPVGIKQKLRQAINFLSDDGVENLQDFEEKLQRLEDWLDKNHPHMDGIIDDGEDDTEMLGRRVRYMIWAHKNRIDEGAEQWFTRDQFPDSNSMYKPIKPKRGDQWRLHSDGTTTGRPEHPKNQVMQIQDRERLAKARTEKAAVAEKAAAAKASPKKVSPTAAGVPTTPAAAPANAAPAKLPELPHPEVWHRKEAARFPYGETPHMEQVMSRQIVADLARGREAKEALQGGSFYTLKKILGNIKKSLYPEQPVTPYDPWKLPEISQEDVLEADRVFGYIGSIGSESGTKRKANPSRSRSPAKRSRNADWPLRD</sequence>
<proteinExistence type="predicted"/>
<feature type="region of interest" description="Disordered" evidence="1">
    <location>
        <begin position="447"/>
        <end position="480"/>
    </location>
</feature>
<feature type="compositionally biased region" description="Basic residues" evidence="1">
    <location>
        <begin position="92"/>
        <end position="102"/>
    </location>
</feature>
<dbReference type="EMBL" id="JAHFYH010000095">
    <property type="protein sequence ID" value="KAH0213532.1"/>
    <property type="molecule type" value="Genomic_DNA"/>
</dbReference>
<dbReference type="OrthoDB" id="3940204at2759"/>
<feature type="region of interest" description="Disordered" evidence="1">
    <location>
        <begin position="1"/>
        <end position="166"/>
    </location>
</feature>
<feature type="non-terminal residue" evidence="2">
    <location>
        <position position="1"/>
    </location>
</feature>
<dbReference type="AlphaFoldDB" id="A0A9P8GBJ0"/>
<gene>
    <name evidence="2" type="ORF">KCV03_g8875</name>
</gene>
<feature type="region of interest" description="Disordered" evidence="1">
    <location>
        <begin position="321"/>
        <end position="340"/>
    </location>
</feature>
<feature type="compositionally biased region" description="Basic residues" evidence="1">
    <location>
        <begin position="456"/>
        <end position="471"/>
    </location>
</feature>
<feature type="compositionally biased region" description="Pro residues" evidence="1">
    <location>
        <begin position="76"/>
        <end position="88"/>
    </location>
</feature>
<name>A0A9P8GBJ0_AURME</name>